<dbReference type="PANTHER" id="PTHR30481:SF4">
    <property type="entry name" value="SITE-SPECIFIC DNA-METHYLTRANSFERASE (ADENINE-SPECIFIC)"/>
    <property type="match status" value="1"/>
</dbReference>
<comment type="catalytic activity">
    <reaction evidence="6">
        <text>a 2'-deoxyadenosine in DNA + S-adenosyl-L-methionine = an N(6)-methyl-2'-deoxyadenosine in DNA + S-adenosyl-L-homocysteine + H(+)</text>
        <dbReference type="Rhea" id="RHEA:15197"/>
        <dbReference type="Rhea" id="RHEA-COMP:12418"/>
        <dbReference type="Rhea" id="RHEA-COMP:12419"/>
        <dbReference type="ChEBI" id="CHEBI:15378"/>
        <dbReference type="ChEBI" id="CHEBI:57856"/>
        <dbReference type="ChEBI" id="CHEBI:59789"/>
        <dbReference type="ChEBI" id="CHEBI:90615"/>
        <dbReference type="ChEBI" id="CHEBI:90616"/>
        <dbReference type="EC" id="2.1.1.72"/>
    </reaction>
</comment>
<dbReference type="RefSeq" id="WP_238745951.1">
    <property type="nucleotide sequence ID" value="NZ_JAKOOW010000009.1"/>
</dbReference>
<keyword evidence="8" id="KW-1185">Reference proteome</keyword>
<evidence type="ECO:0000256" key="6">
    <source>
        <dbReference type="ARBA" id="ARBA00047942"/>
    </source>
</evidence>
<dbReference type="GO" id="GO:0009007">
    <property type="term" value="F:site-specific DNA-methyltransferase (adenine-specific) activity"/>
    <property type="evidence" value="ECO:0007669"/>
    <property type="project" value="UniProtKB-EC"/>
</dbReference>
<dbReference type="InterPro" id="IPR012263">
    <property type="entry name" value="M_m6A_EcoRV"/>
</dbReference>
<evidence type="ECO:0000256" key="1">
    <source>
        <dbReference type="ARBA" id="ARBA00006594"/>
    </source>
</evidence>
<evidence type="ECO:0000313" key="7">
    <source>
        <dbReference type="EMBL" id="MCG6503493.1"/>
    </source>
</evidence>
<keyword evidence="4 7" id="KW-0808">Transferase</keyword>
<comment type="similarity">
    <text evidence="1">Belongs to the N(4)/N(6)-methyltransferase family.</text>
</comment>
<dbReference type="PIRSF" id="PIRSF000398">
    <property type="entry name" value="M_m6A_EcoRV"/>
    <property type="match status" value="1"/>
</dbReference>
<dbReference type="Gene3D" id="3.40.50.150">
    <property type="entry name" value="Vaccinia Virus protein VP39"/>
    <property type="match status" value="1"/>
</dbReference>
<evidence type="ECO:0000256" key="5">
    <source>
        <dbReference type="ARBA" id="ARBA00022691"/>
    </source>
</evidence>
<proteinExistence type="inferred from homology"/>
<dbReference type="Gene3D" id="1.10.1020.10">
    <property type="entry name" value="Adenine-specific Methyltransferase, Domain 2"/>
    <property type="match status" value="1"/>
</dbReference>
<dbReference type="PANTHER" id="PTHR30481">
    <property type="entry name" value="DNA ADENINE METHYLASE"/>
    <property type="match status" value="1"/>
</dbReference>
<dbReference type="InterPro" id="IPR012327">
    <property type="entry name" value="MeTrfase_D12"/>
</dbReference>
<reference evidence="7 8" key="1">
    <citation type="submission" date="2022-02" db="EMBL/GenBank/DDBJ databases">
        <title>Genome sequence data of Kingella unionensis sp. nov. strain CICC 24913 (CCUG 75125).</title>
        <authorList>
            <person name="Xiao M."/>
        </authorList>
    </citation>
    <scope>NUCLEOTIDE SEQUENCE [LARGE SCALE GENOMIC DNA]</scope>
    <source>
        <strain evidence="7 8">CICC 24913</strain>
    </source>
</reference>
<keyword evidence="3 7" id="KW-0489">Methyltransferase</keyword>
<keyword evidence="5" id="KW-0949">S-adenosyl-L-methionine</keyword>
<dbReference type="InterPro" id="IPR029063">
    <property type="entry name" value="SAM-dependent_MTases_sf"/>
</dbReference>
<evidence type="ECO:0000313" key="8">
    <source>
        <dbReference type="Proteomes" id="UP001298424"/>
    </source>
</evidence>
<accession>A0ABS9NMD9</accession>
<evidence type="ECO:0000256" key="2">
    <source>
        <dbReference type="ARBA" id="ARBA00011900"/>
    </source>
</evidence>
<dbReference type="NCBIfam" id="TIGR00571">
    <property type="entry name" value="dam"/>
    <property type="match status" value="1"/>
</dbReference>
<dbReference type="Pfam" id="PF02086">
    <property type="entry name" value="MethyltransfD12"/>
    <property type="match status" value="1"/>
</dbReference>
<evidence type="ECO:0000256" key="3">
    <source>
        <dbReference type="ARBA" id="ARBA00022603"/>
    </source>
</evidence>
<dbReference type="SUPFAM" id="SSF53335">
    <property type="entry name" value="S-adenosyl-L-methionine-dependent methyltransferases"/>
    <property type="match status" value="1"/>
</dbReference>
<name>A0ABS9NMD9_9NEIS</name>
<sequence length="249" mass="28976">MIRWLGGKRRLSKQLLPLFPDHSCYVEPFCGGAALFFLRPERAKVEVLNDINGNITNLYRVVQHHFDEFVRQFDHILTARETFERLQAVPPDCLTDIQRAARFYYLQNNAFGGRVRWQSFGTTTTSAVWRADGIAKRLAAARRRLSGVIIENGAWHKCFERYDRAHTFFYLDPPYWQTEGYGCPFAWEQYEKLAEMMGSSQGKAMLSINDHPDIRALFKDFRLHELQISYTVARDKTPKASGELVICNW</sequence>
<dbReference type="PRINTS" id="PR00505">
    <property type="entry name" value="D12N6MTFRASE"/>
</dbReference>
<gene>
    <name evidence="7" type="ORF">MB824_03155</name>
</gene>
<dbReference type="EC" id="2.1.1.72" evidence="2"/>
<dbReference type="GO" id="GO:0032259">
    <property type="term" value="P:methylation"/>
    <property type="evidence" value="ECO:0007669"/>
    <property type="project" value="UniProtKB-KW"/>
</dbReference>
<evidence type="ECO:0000256" key="4">
    <source>
        <dbReference type="ARBA" id="ARBA00022679"/>
    </source>
</evidence>
<dbReference type="Proteomes" id="UP001298424">
    <property type="component" value="Unassembled WGS sequence"/>
</dbReference>
<protein>
    <recommendedName>
        <fullName evidence="2">site-specific DNA-methyltransferase (adenine-specific)</fullName>
        <ecNumber evidence="2">2.1.1.72</ecNumber>
    </recommendedName>
</protein>
<dbReference type="EMBL" id="JAKOOW010000009">
    <property type="protein sequence ID" value="MCG6503493.1"/>
    <property type="molecule type" value="Genomic_DNA"/>
</dbReference>
<comment type="caution">
    <text evidence="7">The sequence shown here is derived from an EMBL/GenBank/DDBJ whole genome shotgun (WGS) entry which is preliminary data.</text>
</comment>
<dbReference type="InterPro" id="IPR023095">
    <property type="entry name" value="Ade_MeTrfase_dom_2"/>
</dbReference>
<organism evidence="7 8">
    <name type="scientific">Kingella pumchi</name>
    <dbReference type="NCBI Taxonomy" id="2779506"/>
    <lineage>
        <taxon>Bacteria</taxon>
        <taxon>Pseudomonadati</taxon>
        <taxon>Pseudomonadota</taxon>
        <taxon>Betaproteobacteria</taxon>
        <taxon>Neisseriales</taxon>
        <taxon>Neisseriaceae</taxon>
        <taxon>Kingella</taxon>
    </lineage>
</organism>